<sequence length="211" mass="23367">MTKILTTQNAQITTAAVEVKTLTISGKQVTLSVFRQLREEPLLTEDVTLNGVPWGYVNYHPDKCGNHRRHLHVVWQRGADLLRSTVYAPEVAKFQSVWAKLFIEAAIAEGLTKRSAESFGISKIQIWPHWATHPHLAEFSYGGVSFQAAIREDFADAYDNNYVSPYVKEKAVAITGPHGDAGSIAALKLPVAEYLAVWDALTALPHLFIAV</sequence>
<accession>A0ABQ2RCE4</accession>
<dbReference type="Proteomes" id="UP000611554">
    <property type="component" value="Unassembled WGS sequence"/>
</dbReference>
<evidence type="ECO:0000313" key="2">
    <source>
        <dbReference type="Proteomes" id="UP000611554"/>
    </source>
</evidence>
<comment type="caution">
    <text evidence="1">The sequence shown here is derived from an EMBL/GenBank/DDBJ whole genome shotgun (WGS) entry which is preliminary data.</text>
</comment>
<reference evidence="2" key="1">
    <citation type="journal article" date="2019" name="Int. J. Syst. Evol. Microbiol.">
        <title>The Global Catalogue of Microorganisms (GCM) 10K type strain sequencing project: providing services to taxonomists for standard genome sequencing and annotation.</title>
        <authorList>
            <consortium name="The Broad Institute Genomics Platform"/>
            <consortium name="The Broad Institute Genome Sequencing Center for Infectious Disease"/>
            <person name="Wu L."/>
            <person name="Ma J."/>
        </authorList>
    </citation>
    <scope>NUCLEOTIDE SEQUENCE [LARGE SCALE GENOMIC DNA]</scope>
    <source>
        <strain evidence="2">JCM 3115</strain>
    </source>
</reference>
<organism evidence="1 2">
    <name type="scientific">Streptosporangium pseudovulgare</name>
    <dbReference type="NCBI Taxonomy" id="35765"/>
    <lineage>
        <taxon>Bacteria</taxon>
        <taxon>Bacillati</taxon>
        <taxon>Actinomycetota</taxon>
        <taxon>Actinomycetes</taxon>
        <taxon>Streptosporangiales</taxon>
        <taxon>Streptosporangiaceae</taxon>
        <taxon>Streptosporangium</taxon>
    </lineage>
</organism>
<gene>
    <name evidence="1" type="ORF">GCM10010140_58760</name>
</gene>
<dbReference type="RefSeq" id="WP_189249699.1">
    <property type="nucleotide sequence ID" value="NZ_BMQJ01000017.1"/>
</dbReference>
<proteinExistence type="predicted"/>
<name>A0ABQ2RCE4_9ACTN</name>
<protein>
    <submittedName>
        <fullName evidence="1">Uncharacterized protein</fullName>
    </submittedName>
</protein>
<keyword evidence="2" id="KW-1185">Reference proteome</keyword>
<dbReference type="EMBL" id="BMQJ01000017">
    <property type="protein sequence ID" value="GGQ20743.1"/>
    <property type="molecule type" value="Genomic_DNA"/>
</dbReference>
<evidence type="ECO:0000313" key="1">
    <source>
        <dbReference type="EMBL" id="GGQ20743.1"/>
    </source>
</evidence>